<dbReference type="GeneID" id="110985942"/>
<protein>
    <submittedName>
        <fullName evidence="4 5">Oral-facial-digital syndrome 1 protein-like isoform X1</fullName>
    </submittedName>
</protein>
<dbReference type="RefSeq" id="XP_022103112.1">
    <property type="nucleotide sequence ID" value="XM_022247420.1"/>
</dbReference>
<name>A0A8B7ZDP9_ACAPL</name>
<dbReference type="GO" id="GO:0036064">
    <property type="term" value="C:ciliary basal body"/>
    <property type="evidence" value="ECO:0007669"/>
    <property type="project" value="TreeGrafter"/>
</dbReference>
<feature type="region of interest" description="Disordered" evidence="2">
    <location>
        <begin position="684"/>
        <end position="745"/>
    </location>
</feature>
<evidence type="ECO:0000313" key="7">
    <source>
        <dbReference type="RefSeq" id="XP_022103115.1"/>
    </source>
</evidence>
<evidence type="ECO:0000313" key="4">
    <source>
        <dbReference type="RefSeq" id="XP_022103112.1"/>
    </source>
</evidence>
<feature type="compositionally biased region" description="Polar residues" evidence="2">
    <location>
        <begin position="1026"/>
        <end position="1036"/>
    </location>
</feature>
<dbReference type="InterPro" id="IPR006594">
    <property type="entry name" value="LisH"/>
</dbReference>
<evidence type="ECO:0000313" key="5">
    <source>
        <dbReference type="RefSeq" id="XP_022103113.1"/>
    </source>
</evidence>
<proteinExistence type="predicted"/>
<dbReference type="Proteomes" id="UP000694845">
    <property type="component" value="Unplaced"/>
</dbReference>
<feature type="coiled-coil region" evidence="1">
    <location>
        <begin position="245"/>
        <end position="344"/>
    </location>
</feature>
<evidence type="ECO:0000313" key="3">
    <source>
        <dbReference type="Proteomes" id="UP000694845"/>
    </source>
</evidence>
<dbReference type="RefSeq" id="XP_022103114.1">
    <property type="nucleotide sequence ID" value="XM_022247422.1"/>
</dbReference>
<dbReference type="PANTHER" id="PTHR39063">
    <property type="entry name" value="ORAL-FACIAL-DIGITAL SYNDROME 1 PROTEIN HOMOLOG"/>
    <property type="match status" value="1"/>
</dbReference>
<dbReference type="PROSITE" id="PS50896">
    <property type="entry name" value="LISH"/>
    <property type="match status" value="1"/>
</dbReference>
<feature type="compositionally biased region" description="Basic and acidic residues" evidence="2">
    <location>
        <begin position="883"/>
        <end position="923"/>
    </location>
</feature>
<reference evidence="4 5" key="1">
    <citation type="submission" date="2025-04" db="UniProtKB">
        <authorList>
            <consortium name="RefSeq"/>
        </authorList>
    </citation>
    <scope>IDENTIFICATION</scope>
</reference>
<gene>
    <name evidence="4 5 6 7" type="primary">LOC110985942</name>
</gene>
<evidence type="ECO:0000256" key="2">
    <source>
        <dbReference type="SAM" id="MobiDB-lite"/>
    </source>
</evidence>
<sequence>MLGVLGCDLRGFFVEMAKFQTDSTSMTAEELKTKLYHSFRQKGVVDSLKTELRTKLVNELLVSYSSHHPPTSPKAGTQDDGSSPLMHRAANSLVADHLRRCQYEYTLAVFLPESETGKDQIFTTRELLGMLSIHPDSLLFRRVTENIRGYHPKGLLWQLLCELTSNFGRSCEKATQVDILTTPANTIEKKLTAVDELFDGGMDGFHESNQHGMQAKLLSFQRKMEARTKEEITKEVCRFKESEGKRIELEEREKCRQEIAKSRREMESAYQAKVEALQERERSTIERIQHHQEKVERETYSQRQSLLEELQALKQKEVELKREAELHKRAMNVEESRRKNMEENLKIREASIATIEDTYDKRFKEKIRQHEVEQEVKFAEKIQDLEKREARIKEHQKHLQQEQESLNNLKEELKERKSRIAELEVLYQQSKFEGVAVGKRNELLAERLKDMMDYHTIKEDNAVLRRELLNEKRRLAEVINEQKIERTRHEEALGVITEKMSQPSPQVVTLRTELQKAKSLLDQERNLLQHKEAQHRATLQEERDRNNELKRQLEEQGNQMREMKSQIDDLRQTLRQTQMALSNEVYRKTSTALVAHASRSPTSVGEHPEHDHVDHYIDTSLRQTRIQQHLLLADQGGFDSDHSDLSPNASLAFLEDTKARFQQLEKEAETLEQNYQNFQHRVSNYHAPPISPPRHRHHMVPTDVRRSSDSPDVSSWSKQVCTDNGPVQNQAMKPPPLGEETSSASNQPEVLGAVPLSTRGVWNPASYQGYLTPSDKPVLVEDQQDPNHSPVKYSSLVPSVKVPSEVSSGTLLETPKPSQQSATVEDGVLTSLLPCSPSQVFPSKKANFSDGKSLEDLLSVEDKTDRNGTEVEEGTAEENQQDDVLRRRMEEAEEREQREWEEKRKKQEEERLQREQEAREREQAMLMELQRQEQGLDSGTQQERADNDSKESDINPKETDIPPQAPAQGDKTNSESLKIDPIMQKYMKMLQEKKQENLQERKSSVVSNHSDAAFSMAYDVEGADEPSSTGHVSNDSADPFDDW</sequence>
<accession>A0A8B7ZDP9</accession>
<feature type="compositionally biased region" description="Basic and acidic residues" evidence="2">
    <location>
        <begin position="852"/>
        <end position="869"/>
    </location>
</feature>
<dbReference type="CTD" id="8481"/>
<feature type="region of interest" description="Disordered" evidence="2">
    <location>
        <begin position="534"/>
        <end position="560"/>
    </location>
</feature>
<dbReference type="KEGG" id="aplc:110985942"/>
<evidence type="ECO:0000313" key="6">
    <source>
        <dbReference type="RefSeq" id="XP_022103114.1"/>
    </source>
</evidence>
<dbReference type="InterPro" id="IPR055289">
    <property type="entry name" value="OFD1"/>
</dbReference>
<feature type="compositionally biased region" description="Polar residues" evidence="2">
    <location>
        <begin position="932"/>
        <end position="942"/>
    </location>
</feature>
<dbReference type="GO" id="GO:0005813">
    <property type="term" value="C:centrosome"/>
    <property type="evidence" value="ECO:0007669"/>
    <property type="project" value="TreeGrafter"/>
</dbReference>
<feature type="region of interest" description="Disordered" evidence="2">
    <location>
        <begin position="841"/>
        <end position="984"/>
    </location>
</feature>
<keyword evidence="3" id="KW-1185">Reference proteome</keyword>
<feature type="compositionally biased region" description="Polar residues" evidence="2">
    <location>
        <begin position="718"/>
        <end position="731"/>
    </location>
</feature>
<dbReference type="OrthoDB" id="206339at2759"/>
<dbReference type="RefSeq" id="XP_022103115.1">
    <property type="nucleotide sequence ID" value="XM_022247423.1"/>
</dbReference>
<keyword evidence="1" id="KW-0175">Coiled coil</keyword>
<feature type="compositionally biased region" description="Basic and acidic residues" evidence="2">
    <location>
        <begin position="534"/>
        <end position="554"/>
    </location>
</feature>
<dbReference type="RefSeq" id="XP_022103113.1">
    <property type="nucleotide sequence ID" value="XM_022247421.1"/>
</dbReference>
<dbReference type="GO" id="GO:0005576">
    <property type="term" value="C:extracellular region"/>
    <property type="evidence" value="ECO:0007669"/>
    <property type="project" value="GOC"/>
</dbReference>
<feature type="region of interest" description="Disordered" evidence="2">
    <location>
        <begin position="1020"/>
        <end position="1043"/>
    </location>
</feature>
<feature type="compositionally biased region" description="Basic and acidic residues" evidence="2">
    <location>
        <begin position="943"/>
        <end position="960"/>
    </location>
</feature>
<feature type="coiled-coil region" evidence="1">
    <location>
        <begin position="382"/>
        <end position="426"/>
    </location>
</feature>
<feature type="compositionally biased region" description="Acidic residues" evidence="2">
    <location>
        <begin position="870"/>
        <end position="881"/>
    </location>
</feature>
<dbReference type="AlphaFoldDB" id="A0A8B7ZDP9"/>
<dbReference type="SMART" id="SM00667">
    <property type="entry name" value="LisH"/>
    <property type="match status" value="1"/>
</dbReference>
<dbReference type="Pfam" id="PF16045">
    <property type="entry name" value="LisH_2"/>
    <property type="match status" value="1"/>
</dbReference>
<feature type="region of interest" description="Disordered" evidence="2">
    <location>
        <begin position="64"/>
        <end position="83"/>
    </location>
</feature>
<feature type="coiled-coil region" evidence="1">
    <location>
        <begin position="654"/>
        <end position="681"/>
    </location>
</feature>
<evidence type="ECO:0000256" key="1">
    <source>
        <dbReference type="SAM" id="Coils"/>
    </source>
</evidence>
<organism evidence="3 4">
    <name type="scientific">Acanthaster planci</name>
    <name type="common">Crown-of-thorns starfish</name>
    <dbReference type="NCBI Taxonomy" id="133434"/>
    <lineage>
        <taxon>Eukaryota</taxon>
        <taxon>Metazoa</taxon>
        <taxon>Echinodermata</taxon>
        <taxon>Eleutherozoa</taxon>
        <taxon>Asterozoa</taxon>
        <taxon>Asteroidea</taxon>
        <taxon>Valvatacea</taxon>
        <taxon>Valvatida</taxon>
        <taxon>Acanthasteridae</taxon>
        <taxon>Acanthaster</taxon>
    </lineage>
</organism>
<dbReference type="PANTHER" id="PTHR39063:SF1">
    <property type="entry name" value="OFD1 CENTRIOLE AND CENTRIOLAR SATELLITE PROTEIN"/>
    <property type="match status" value="1"/>
</dbReference>
<dbReference type="GO" id="GO:0060287">
    <property type="term" value="P:epithelial cilium movement involved in determination of left/right asymmetry"/>
    <property type="evidence" value="ECO:0007669"/>
    <property type="project" value="TreeGrafter"/>
</dbReference>